<dbReference type="InterPro" id="IPR044215">
    <property type="entry name" value="PIG-H"/>
</dbReference>
<evidence type="ECO:0000313" key="5">
    <source>
        <dbReference type="EMBL" id="KAK1761386.1"/>
    </source>
</evidence>
<dbReference type="EMBL" id="MU839827">
    <property type="protein sequence ID" value="KAK1761386.1"/>
    <property type="molecule type" value="Genomic_DNA"/>
</dbReference>
<dbReference type="GO" id="GO:0000506">
    <property type="term" value="C:glycosylphosphatidylinositol-N-acetylglucosaminyltransferase (GPI-GnT) complex"/>
    <property type="evidence" value="ECO:0007669"/>
    <property type="project" value="InterPro"/>
</dbReference>
<dbReference type="PANTHER" id="PTHR15231:SF1">
    <property type="entry name" value="PHOSPHATIDYLINOSITOL N-ACETYLGLUCOSAMINYLTRANSFERASE SUBUNIT H"/>
    <property type="match status" value="1"/>
</dbReference>
<gene>
    <name evidence="5" type="ORF">QBC47DRAFT_27588</name>
</gene>
<dbReference type="Proteomes" id="UP001239445">
    <property type="component" value="Unassembled WGS sequence"/>
</dbReference>
<keyword evidence="3" id="KW-0472">Membrane</keyword>
<reference evidence="5" key="1">
    <citation type="submission" date="2023-06" db="EMBL/GenBank/DDBJ databases">
        <title>Genome-scale phylogeny and comparative genomics of the fungal order Sordariales.</title>
        <authorList>
            <consortium name="Lawrence Berkeley National Laboratory"/>
            <person name="Hensen N."/>
            <person name="Bonometti L."/>
            <person name="Westerberg I."/>
            <person name="Brannstrom I.O."/>
            <person name="Guillou S."/>
            <person name="Cros-Aarteil S."/>
            <person name="Calhoun S."/>
            <person name="Haridas S."/>
            <person name="Kuo A."/>
            <person name="Mondo S."/>
            <person name="Pangilinan J."/>
            <person name="Riley R."/>
            <person name="Labutti K."/>
            <person name="Andreopoulos B."/>
            <person name="Lipzen A."/>
            <person name="Chen C."/>
            <person name="Yanf M."/>
            <person name="Daum C."/>
            <person name="Ng V."/>
            <person name="Clum A."/>
            <person name="Steindorff A."/>
            <person name="Ohm R."/>
            <person name="Martin F."/>
            <person name="Silar P."/>
            <person name="Natvig D."/>
            <person name="Lalanne C."/>
            <person name="Gautier V."/>
            <person name="Ament-Velasquez S.L."/>
            <person name="Kruys A."/>
            <person name="Hutchinson M.I."/>
            <person name="Powell A.J."/>
            <person name="Barry K."/>
            <person name="Miller A.N."/>
            <person name="Grigoriev I.V."/>
            <person name="Debuchy R."/>
            <person name="Gladieux P."/>
            <person name="Thoren M.H."/>
            <person name="Johannesson H."/>
        </authorList>
    </citation>
    <scope>NUCLEOTIDE SEQUENCE</scope>
    <source>
        <strain evidence="5">PSN4</strain>
    </source>
</reference>
<feature type="transmembrane region" description="Helical" evidence="3">
    <location>
        <begin position="34"/>
        <end position="56"/>
    </location>
</feature>
<evidence type="ECO:0000256" key="1">
    <source>
        <dbReference type="ARBA" id="ARBA00004687"/>
    </source>
</evidence>
<evidence type="ECO:0000313" key="6">
    <source>
        <dbReference type="Proteomes" id="UP001239445"/>
    </source>
</evidence>
<dbReference type="Pfam" id="PF10181">
    <property type="entry name" value="PIG-H"/>
    <property type="match status" value="1"/>
</dbReference>
<keyword evidence="5" id="KW-0808">Transferase</keyword>
<dbReference type="GO" id="GO:0016740">
    <property type="term" value="F:transferase activity"/>
    <property type="evidence" value="ECO:0007669"/>
    <property type="project" value="UniProtKB-KW"/>
</dbReference>
<keyword evidence="3" id="KW-0812">Transmembrane</keyword>
<sequence length="254" mass="28529">MLTTPPHLYIRRPSPTTAEFTVTTRPPLTLPLRLALTSLTVLRLLVAIITLFTLYIRFHALLLPPSSSFPSDLSPQQHHLYLWSLTTHHLERARLSPAGQFISTQITTNLPEWTHLALAMAVLYLSLTIPLHTTESLLVLRGLGIQTSTTTGNLLGGICWPWGMGGKEAKPATTRFIPTEKIRDVLINEAFRGFEVRYYLIVVVEGEEEVVVVFPRLLPRRKIVEAVWRGVRGCLHEAPMEGGGWYNGRDGHKN</sequence>
<feature type="domain" description="Phosphatidylinositol N-acetylglucosaminyltransferase subunit H conserved" evidence="4">
    <location>
        <begin position="136"/>
        <end position="215"/>
    </location>
</feature>
<dbReference type="InterPro" id="IPR019328">
    <property type="entry name" value="PIGH-H_dom"/>
</dbReference>
<evidence type="ECO:0000256" key="2">
    <source>
        <dbReference type="ARBA" id="ARBA00009610"/>
    </source>
</evidence>
<protein>
    <submittedName>
        <fullName evidence="5">GPI-GlcNAc transferase complex</fullName>
    </submittedName>
</protein>
<organism evidence="5 6">
    <name type="scientific">Echria macrotheca</name>
    <dbReference type="NCBI Taxonomy" id="438768"/>
    <lineage>
        <taxon>Eukaryota</taxon>
        <taxon>Fungi</taxon>
        <taxon>Dikarya</taxon>
        <taxon>Ascomycota</taxon>
        <taxon>Pezizomycotina</taxon>
        <taxon>Sordariomycetes</taxon>
        <taxon>Sordariomycetidae</taxon>
        <taxon>Sordariales</taxon>
        <taxon>Schizotheciaceae</taxon>
        <taxon>Echria</taxon>
    </lineage>
</organism>
<proteinExistence type="inferred from homology"/>
<keyword evidence="3" id="KW-1133">Transmembrane helix</keyword>
<evidence type="ECO:0000259" key="4">
    <source>
        <dbReference type="Pfam" id="PF10181"/>
    </source>
</evidence>
<evidence type="ECO:0000256" key="3">
    <source>
        <dbReference type="SAM" id="Phobius"/>
    </source>
</evidence>
<dbReference type="GO" id="GO:0006506">
    <property type="term" value="P:GPI anchor biosynthetic process"/>
    <property type="evidence" value="ECO:0007669"/>
    <property type="project" value="InterPro"/>
</dbReference>
<comment type="pathway">
    <text evidence="1">Glycolipid biosynthesis; glycosylphosphatidylinositol-anchor biosynthesis.</text>
</comment>
<comment type="caution">
    <text evidence="5">The sequence shown here is derived from an EMBL/GenBank/DDBJ whole genome shotgun (WGS) entry which is preliminary data.</text>
</comment>
<comment type="similarity">
    <text evidence="2">Belongs to the PIGH family.</text>
</comment>
<keyword evidence="6" id="KW-1185">Reference proteome</keyword>
<dbReference type="AlphaFoldDB" id="A0AAJ0BNF4"/>
<accession>A0AAJ0BNF4</accession>
<name>A0AAJ0BNF4_9PEZI</name>
<dbReference type="PANTHER" id="PTHR15231">
    <property type="entry name" value="PHOSPHATIDYLINOSITOL N-ACETYLGLUCOSAMINYLTRANSFERASE SUBUNIT H"/>
    <property type="match status" value="1"/>
</dbReference>